<dbReference type="EMBL" id="JXUO01000077">
    <property type="protein sequence ID" value="KKZ15071.1"/>
    <property type="molecule type" value="Genomic_DNA"/>
</dbReference>
<sequence>MSKSKQLSSPFSTGGGGFHFEAHVQASFVALMLTGGQAPCLPCWPIVKIKLQGKVSGFDTDDLVVFVENPRNKEQCKLLGQVKHSITITKSSLEFREVIQAAWNDFTNPNIFTKGKDIIALITGPLNKTDAVSVKFLLDQAKHTENTDEFFRNITQANFSPSKTKEKLDVIEFHLKEANEGNEIRKDELYNFLKHFHLLGYDLGSQHGVVLSLLYSHISQFQQQNQLKIWSRIVDIVQTCNQNAGTITRDKLPKDLLEAFKQKDKVEEIPEGLKMIQEKPKTDWAQHPDATFLVLAALVGAWNEKNQTDRNVITQILSISYEEWLNKAREILHLPDSPLSLKNGDWKVINRGELLSLLGSRILDRNLDIFKTLAISQLKEPDPAFELPPEERYTASVHGKVLKCSPILRQGISEGLAILSTMQNACNNCSQGKIETTCVLVLREILSNADWILWGSLNRLLPALAEAVPSEFLDAVEKALQLMPCPFDKLFAQESKGIFGENYLTGLLWALENLAWDKEYLVRVCVVLGELASHDPGGQWVNRPSNSLVTILLPWFPQTLAPVDKRKVAVKTLLQDWPEIAFNLIIQLLSSQFLTSSRSHKPSWRKTIPENWTSNVTPKEYLEQILFYAELAVDTAGYDPNRLSILIDHFDNLPRPTFDQLLKALASQPVLTLPEEQRLLLWEHLTKFTDKHRRFSDQEWALREELIIKIEQASEQLAPTNPLNLYRHLFTDRDFELYEENGNWQDQSNKLQARRDKAILEIFEQSSVNGVIQFAESVISSYHVGYALGIIEDNMIEQFFFPQFLDTVNNKHKALVSGFICRRYQVKNWEWCDELNKSNWIPAQRGQFLACLPFTKEAWHRTSTWLQGCEDEYWTRTDAKAYQAGSDLAVAIEKLIEHGRPGVAIECLDELRRNNQITDTDQCIQVLIAALSSSEPSHPMSRYYIVELIKFLQADPSVNQENLFRIEYKYLPLLDCDTGAAPKLLERRLANDPEFFHEVIQQIYRSTNESRSSREPTEQAREIAIHALQLLDKWETPPGTQQDETFSGECFTEWLQRVRVLCMESGHLEVALSKIGEVLIHAPADPEGLWIHRAVATALNERSDDELRRGFSIGKYNSRGVHLTDQTGNPERKLAEHFRNKAEEIENAGFHRFATALRDLATQYDREAEHPGFR</sequence>
<reference evidence="1 2" key="1">
    <citation type="submission" date="2015-01" db="EMBL/GenBank/DDBJ databases">
        <title>Lifestyle Evolution in Cyanobacterial Symbionts of Sponges.</title>
        <authorList>
            <person name="Burgsdorf I."/>
            <person name="Slaby B.M."/>
            <person name="Handley K.M."/>
            <person name="Haber M."/>
            <person name="Blom J."/>
            <person name="Marshall C.W."/>
            <person name="Gilbert J.A."/>
            <person name="Hentschel U."/>
            <person name="Steindler L."/>
        </authorList>
    </citation>
    <scope>NUCLEOTIDE SEQUENCE [LARGE SCALE GENOMIC DNA]</scope>
    <source>
        <strain evidence="1">142</strain>
    </source>
</reference>
<dbReference type="Proteomes" id="UP000035054">
    <property type="component" value="Unassembled WGS sequence"/>
</dbReference>
<proteinExistence type="predicted"/>
<organism evidence="1 2">
    <name type="scientific">Candidatus Synechococcus spongiarum 142</name>
    <dbReference type="NCBI Taxonomy" id="1608213"/>
    <lineage>
        <taxon>Bacteria</taxon>
        <taxon>Bacillati</taxon>
        <taxon>Cyanobacteriota</taxon>
        <taxon>Cyanophyceae</taxon>
        <taxon>Synechococcales</taxon>
        <taxon>Synechococcaceae</taxon>
        <taxon>Synechococcus</taxon>
    </lineage>
</organism>
<dbReference type="AlphaFoldDB" id="A0A6N3X4V4"/>
<evidence type="ECO:0000313" key="2">
    <source>
        <dbReference type="Proteomes" id="UP000035054"/>
    </source>
</evidence>
<evidence type="ECO:0000313" key="1">
    <source>
        <dbReference type="EMBL" id="KKZ15071.1"/>
    </source>
</evidence>
<accession>A0A6N3X4V4</accession>
<name>A0A6N3X4V4_9SYNE</name>
<protein>
    <submittedName>
        <fullName evidence="1">Uncharacterized protein</fullName>
    </submittedName>
</protein>
<comment type="caution">
    <text evidence="1">The sequence shown here is derived from an EMBL/GenBank/DDBJ whole genome shotgun (WGS) entry which is preliminary data.</text>
</comment>
<gene>
    <name evidence="1" type="ORF">TH68_02420</name>
</gene>